<dbReference type="EMBL" id="VDMD01000018">
    <property type="protein sequence ID" value="TRM61055.1"/>
    <property type="molecule type" value="Genomic_DNA"/>
</dbReference>
<feature type="region of interest" description="Disordered" evidence="1">
    <location>
        <begin position="313"/>
        <end position="338"/>
    </location>
</feature>
<comment type="caution">
    <text evidence="4">The sequence shown here is derived from an EMBL/GenBank/DDBJ whole genome shotgun (WGS) entry which is preliminary data.</text>
</comment>
<organism evidence="4 5">
    <name type="scientific">Schizophyllum amplum</name>
    <dbReference type="NCBI Taxonomy" id="97359"/>
    <lineage>
        <taxon>Eukaryota</taxon>
        <taxon>Fungi</taxon>
        <taxon>Dikarya</taxon>
        <taxon>Basidiomycota</taxon>
        <taxon>Agaricomycotina</taxon>
        <taxon>Agaricomycetes</taxon>
        <taxon>Agaricomycetidae</taxon>
        <taxon>Agaricales</taxon>
        <taxon>Schizophyllaceae</taxon>
        <taxon>Schizophyllum</taxon>
    </lineage>
</organism>
<feature type="chain" id="PRO_5022157909" description="Mid2 domain-containing protein" evidence="3">
    <location>
        <begin position="26"/>
        <end position="504"/>
    </location>
</feature>
<keyword evidence="5" id="KW-1185">Reference proteome</keyword>
<accession>A0A550C8E9</accession>
<evidence type="ECO:0000256" key="2">
    <source>
        <dbReference type="SAM" id="Phobius"/>
    </source>
</evidence>
<protein>
    <recommendedName>
        <fullName evidence="6">Mid2 domain-containing protein</fullName>
    </recommendedName>
</protein>
<dbReference type="OrthoDB" id="2527908at2759"/>
<evidence type="ECO:0000256" key="1">
    <source>
        <dbReference type="SAM" id="MobiDB-lite"/>
    </source>
</evidence>
<evidence type="ECO:0000313" key="4">
    <source>
        <dbReference type="EMBL" id="TRM61055.1"/>
    </source>
</evidence>
<feature type="compositionally biased region" description="Basic and acidic residues" evidence="1">
    <location>
        <begin position="492"/>
        <end position="504"/>
    </location>
</feature>
<name>A0A550C8E9_9AGAR</name>
<feature type="region of interest" description="Disordered" evidence="1">
    <location>
        <begin position="365"/>
        <end position="392"/>
    </location>
</feature>
<feature type="transmembrane region" description="Helical" evidence="2">
    <location>
        <begin position="266"/>
        <end position="289"/>
    </location>
</feature>
<keyword evidence="2" id="KW-0472">Membrane</keyword>
<feature type="compositionally biased region" description="Polar residues" evidence="1">
    <location>
        <begin position="313"/>
        <end position="334"/>
    </location>
</feature>
<reference evidence="4 5" key="1">
    <citation type="journal article" date="2019" name="New Phytol.">
        <title>Comparative genomics reveals unique wood-decay strategies and fruiting body development in the Schizophyllaceae.</title>
        <authorList>
            <person name="Almasi E."/>
            <person name="Sahu N."/>
            <person name="Krizsan K."/>
            <person name="Balint B."/>
            <person name="Kovacs G.M."/>
            <person name="Kiss B."/>
            <person name="Cseklye J."/>
            <person name="Drula E."/>
            <person name="Henrissat B."/>
            <person name="Nagy I."/>
            <person name="Chovatia M."/>
            <person name="Adam C."/>
            <person name="LaButti K."/>
            <person name="Lipzen A."/>
            <person name="Riley R."/>
            <person name="Grigoriev I.V."/>
            <person name="Nagy L.G."/>
        </authorList>
    </citation>
    <scope>NUCLEOTIDE SEQUENCE [LARGE SCALE GENOMIC DNA]</scope>
    <source>
        <strain evidence="4 5">NL-1724</strain>
    </source>
</reference>
<evidence type="ECO:0000256" key="3">
    <source>
        <dbReference type="SAM" id="SignalP"/>
    </source>
</evidence>
<evidence type="ECO:0008006" key="6">
    <source>
        <dbReference type="Google" id="ProtNLM"/>
    </source>
</evidence>
<evidence type="ECO:0000313" key="5">
    <source>
        <dbReference type="Proteomes" id="UP000320762"/>
    </source>
</evidence>
<dbReference type="AlphaFoldDB" id="A0A550C8E9"/>
<sequence length="504" mass="53284">MKCRSRLSLLPPLLVQSFLWAPAWAQGGKIFQWQFSNNAISENLPSCQSFDITVKSYNADENTTGVGPYYMLAFPIGGTPTVTHIGDTIKDLSWTVDQPPDSELFLSVIDSNNTAGGVPPRLYNVVTGQSTSCITVQNGTDFTVSANVTDTLETCQPWGLRIKGGTPPYNVTFMAVNSPYVTNVTMGPVDDAFTYIDRADPGAQLIAAVSDLQGRWASGNPVVETSGSTDVACTGLVSSSGTTEELQKQAEDRAQAERDADHKRTATILGCILGLGLPLILGVAGFFAWRRRRNGGAGGAVLDSPDLKPTAFYDTTRQTSQTSPTVTVGPSKSLNYGGVSPVYESTAGSTSRFNEHGMAPHEVYAHSQGQQTHDQLSNAGSTYPGRNSGGAEAPGFAGFTSYANSRRSAKAAEAALSSGSAEEMSAYLATTSRASGGGPRNSLPDAPGAYPMTTLGNPEAADGHAADEVIFQHRDAGPGQPIVRELPPPYIDRSEDNQAQHHHA</sequence>
<feature type="signal peptide" evidence="3">
    <location>
        <begin position="1"/>
        <end position="25"/>
    </location>
</feature>
<keyword evidence="2" id="KW-1133">Transmembrane helix</keyword>
<feature type="region of interest" description="Disordered" evidence="1">
    <location>
        <begin position="474"/>
        <end position="504"/>
    </location>
</feature>
<proteinExistence type="predicted"/>
<dbReference type="Proteomes" id="UP000320762">
    <property type="component" value="Unassembled WGS sequence"/>
</dbReference>
<feature type="region of interest" description="Disordered" evidence="1">
    <location>
        <begin position="431"/>
        <end position="451"/>
    </location>
</feature>
<keyword evidence="2" id="KW-0812">Transmembrane</keyword>
<gene>
    <name evidence="4" type="ORF">BD626DRAFT_571086</name>
</gene>
<keyword evidence="3" id="KW-0732">Signal</keyword>
<feature type="compositionally biased region" description="Polar residues" evidence="1">
    <location>
        <begin position="367"/>
        <end position="385"/>
    </location>
</feature>